<comment type="caution">
    <text evidence="2">The sequence shown here is derived from an EMBL/GenBank/DDBJ whole genome shotgun (WGS) entry which is preliminary data.</text>
</comment>
<dbReference type="Pfam" id="PF01764">
    <property type="entry name" value="Lipase_3"/>
    <property type="match status" value="1"/>
</dbReference>
<gene>
    <name evidence="2" type="ORF">SDC9_11257</name>
</gene>
<dbReference type="PANTHER" id="PTHR45856:SF24">
    <property type="entry name" value="FUNGAL LIPASE-LIKE DOMAIN-CONTAINING PROTEIN"/>
    <property type="match status" value="1"/>
</dbReference>
<sequence>MKRFFIIILTFILLYTPFTGHAEPKKDYEEAYKLYIAAGASVATYSGRIGELATSYLKQNGWQITNYIQPQGRSGARFLVAKKDLDNNHPFYVLAIVGTENKADVKIDLKVDKVYFTDSNAEEFATNTQKELDSSTEPMVHKGFNEFTQSIPSAILSDAPHNTAPSLLELLMSNKNSKLYITGHSLGGAAATLTGAKLISEGINPDQIEVITFGAPAVGNKAFAAKFEPTLNLTRVVISGDMATGVLQTLVGGYQQFGREIKWDNSNTVDDPHKLIGYVDLALKNYYDKRHEAITAGVDLPTPKVSSKANHGRAYIAPLQQHMPDTLTEDLWYMREALKDEYQKTLSDCTIANKTETGDWLKKAAAAGYQWVIVPEVSAFRLKQEKNAYNIILSQTVYDVATGDVIDTGIFSTGTYNLTPLEAFIHALNEMRSHQKNWNKISTDFKKGWSIDHPF</sequence>
<protein>
    <recommendedName>
        <fullName evidence="1">Fungal lipase-type domain-containing protein</fullName>
    </recommendedName>
</protein>
<name>A0A644TFB1_9ZZZZ</name>
<organism evidence="2">
    <name type="scientific">bioreactor metagenome</name>
    <dbReference type="NCBI Taxonomy" id="1076179"/>
    <lineage>
        <taxon>unclassified sequences</taxon>
        <taxon>metagenomes</taxon>
        <taxon>ecological metagenomes</taxon>
    </lineage>
</organism>
<accession>A0A644TFB1</accession>
<dbReference type="SUPFAM" id="SSF53474">
    <property type="entry name" value="alpha/beta-Hydrolases"/>
    <property type="match status" value="1"/>
</dbReference>
<dbReference type="GO" id="GO:0006629">
    <property type="term" value="P:lipid metabolic process"/>
    <property type="evidence" value="ECO:0007669"/>
    <property type="project" value="InterPro"/>
</dbReference>
<dbReference type="Gene3D" id="3.40.50.1820">
    <property type="entry name" value="alpha/beta hydrolase"/>
    <property type="match status" value="1"/>
</dbReference>
<proteinExistence type="predicted"/>
<evidence type="ECO:0000313" key="2">
    <source>
        <dbReference type="EMBL" id="MPL65593.1"/>
    </source>
</evidence>
<dbReference type="EMBL" id="VSSQ01000029">
    <property type="protein sequence ID" value="MPL65593.1"/>
    <property type="molecule type" value="Genomic_DNA"/>
</dbReference>
<dbReference type="AlphaFoldDB" id="A0A644TFB1"/>
<dbReference type="PANTHER" id="PTHR45856">
    <property type="entry name" value="ALPHA/BETA-HYDROLASES SUPERFAMILY PROTEIN"/>
    <property type="match status" value="1"/>
</dbReference>
<dbReference type="CDD" id="cd00519">
    <property type="entry name" value="Lipase_3"/>
    <property type="match status" value="1"/>
</dbReference>
<dbReference type="InterPro" id="IPR051218">
    <property type="entry name" value="Sec_MonoDiacylglyc_Lipase"/>
</dbReference>
<feature type="domain" description="Fungal lipase-type" evidence="1">
    <location>
        <begin position="94"/>
        <end position="244"/>
    </location>
</feature>
<dbReference type="InterPro" id="IPR029058">
    <property type="entry name" value="AB_hydrolase_fold"/>
</dbReference>
<dbReference type="InterPro" id="IPR002921">
    <property type="entry name" value="Fungal_lipase-type"/>
</dbReference>
<reference evidence="2" key="1">
    <citation type="submission" date="2019-08" db="EMBL/GenBank/DDBJ databases">
        <authorList>
            <person name="Kucharzyk K."/>
            <person name="Murdoch R.W."/>
            <person name="Higgins S."/>
            <person name="Loffler F."/>
        </authorList>
    </citation>
    <scope>NUCLEOTIDE SEQUENCE</scope>
</reference>
<evidence type="ECO:0000259" key="1">
    <source>
        <dbReference type="Pfam" id="PF01764"/>
    </source>
</evidence>